<evidence type="ECO:0000256" key="6">
    <source>
        <dbReference type="SAM" id="Phobius"/>
    </source>
</evidence>
<evidence type="ECO:0000313" key="10">
    <source>
        <dbReference type="Proteomes" id="UP000029067"/>
    </source>
</evidence>
<gene>
    <name evidence="9" type="ORF">BCUN_1123</name>
</gene>
<dbReference type="STRING" id="1688.BCUN_1123"/>
<dbReference type="Pfam" id="PF16569">
    <property type="entry name" value="GramPos_pilinBB"/>
    <property type="match status" value="1"/>
</dbReference>
<organism evidence="9 10">
    <name type="scientific">Bifidobacterium cuniculi</name>
    <dbReference type="NCBI Taxonomy" id="1688"/>
    <lineage>
        <taxon>Bacteria</taxon>
        <taxon>Bacillati</taxon>
        <taxon>Actinomycetota</taxon>
        <taxon>Actinomycetes</taxon>
        <taxon>Bifidobacteriales</taxon>
        <taxon>Bifidobacteriaceae</taxon>
        <taxon>Bifidobacterium</taxon>
    </lineage>
</organism>
<dbReference type="InterPro" id="IPR032334">
    <property type="entry name" value="GramPos_pilinBB"/>
</dbReference>
<reference evidence="9 10" key="1">
    <citation type="submission" date="2014-03" db="EMBL/GenBank/DDBJ databases">
        <title>Genomics of Bifidobacteria.</title>
        <authorList>
            <person name="Ventura M."/>
            <person name="Milani C."/>
            <person name="Lugli G.A."/>
        </authorList>
    </citation>
    <scope>NUCLEOTIDE SEQUENCE [LARGE SCALE GENOMIC DNA]</scope>
    <source>
        <strain evidence="9 10">LMG 10738</strain>
    </source>
</reference>
<dbReference type="InterPro" id="IPR041033">
    <property type="entry name" value="SpaA_PFL_dom_1"/>
</dbReference>
<proteinExistence type="predicted"/>
<name>A0A087AWP7_9BIFI</name>
<feature type="region of interest" description="Disordered" evidence="5">
    <location>
        <begin position="183"/>
        <end position="203"/>
    </location>
</feature>
<dbReference type="Gene3D" id="2.60.40.10">
    <property type="entry name" value="Immunoglobulins"/>
    <property type="match status" value="1"/>
</dbReference>
<feature type="signal peptide" evidence="7">
    <location>
        <begin position="1"/>
        <end position="31"/>
    </location>
</feature>
<feature type="chain" id="PRO_5039383761" evidence="7">
    <location>
        <begin position="32"/>
        <end position="495"/>
    </location>
</feature>
<sequence length="495" mass="52267">MEGWHFRPRCPLAALSLGLAGFGAVAGAAYATVADKATVTISNYQAGDQLTAYRILNIESEDEGKFVYSVYATNKDALKAGLVGIGATVADDATDADLIKLVLDNLTDTNVETFAKAFIAASPTAEADTIGATGDVTQGYYLFAHTTIGTDSRDTRSRYMVDTVGAEGLTITLKNGTVTLEKKVQDNGDPNAPEGQGNGEWNDSADWALGDTVPFQLTGTLPAEYDEYETYFYSFNDTLDAGLTFDKSSVNVMSGDADLTSCFTVTEGSPITIATEDLKACDTAGALTSNSEIVVTYNATLNENAVIGTGGNWNKANLTFSNNPYQQSDGDKGTTPTDQVVVFTWNFDGTKTFDITPNDNDLPVFKLTNNSTGKVYENLTVTKQGDAYKFGVDRIDAGNYTLEETYTPAGFTKADNVTFDIVANHDVTSDQPTATLTVTGATLNGTGAATTILNKGGSKLPETGGMGTTILYTVGGAIVLMAGIGLAVALRRRQA</sequence>
<evidence type="ECO:0000256" key="7">
    <source>
        <dbReference type="SAM" id="SignalP"/>
    </source>
</evidence>
<dbReference type="OrthoDB" id="3199332at2"/>
<feature type="transmembrane region" description="Helical" evidence="6">
    <location>
        <begin position="470"/>
        <end position="490"/>
    </location>
</feature>
<feature type="domain" description="Gram-positive cocci surface proteins LPxTG" evidence="8">
    <location>
        <begin position="460"/>
        <end position="495"/>
    </location>
</feature>
<evidence type="ECO:0000259" key="8">
    <source>
        <dbReference type="PROSITE" id="PS50847"/>
    </source>
</evidence>
<dbReference type="AlphaFoldDB" id="A0A087AWP7"/>
<dbReference type="InterPro" id="IPR019931">
    <property type="entry name" value="LPXTG_anchor"/>
</dbReference>
<dbReference type="NCBIfam" id="TIGR01167">
    <property type="entry name" value="LPXTG_anchor"/>
    <property type="match status" value="1"/>
</dbReference>
<dbReference type="Pfam" id="PF00746">
    <property type="entry name" value="Gram_pos_anchor"/>
    <property type="match status" value="1"/>
</dbReference>
<keyword evidence="6" id="KW-0472">Membrane</keyword>
<keyword evidence="6" id="KW-0812">Transmembrane</keyword>
<keyword evidence="6" id="KW-1133">Transmembrane helix</keyword>
<dbReference type="eggNOG" id="COG4932">
    <property type="taxonomic scope" value="Bacteria"/>
</dbReference>
<evidence type="ECO:0000256" key="2">
    <source>
        <dbReference type="ARBA" id="ARBA00022525"/>
    </source>
</evidence>
<dbReference type="EMBL" id="JGYV01000009">
    <property type="protein sequence ID" value="KFI63197.1"/>
    <property type="molecule type" value="Genomic_DNA"/>
</dbReference>
<dbReference type="Pfam" id="PF17802">
    <property type="entry name" value="SpaA"/>
    <property type="match status" value="1"/>
</dbReference>
<dbReference type="NCBIfam" id="TIGR04226">
    <property type="entry name" value="RrgB_K2N_iso_D2"/>
    <property type="match status" value="1"/>
</dbReference>
<evidence type="ECO:0000256" key="3">
    <source>
        <dbReference type="ARBA" id="ARBA00022729"/>
    </source>
</evidence>
<evidence type="ECO:0000256" key="1">
    <source>
        <dbReference type="ARBA" id="ARBA00022512"/>
    </source>
</evidence>
<dbReference type="InterPro" id="IPR013783">
    <property type="entry name" value="Ig-like_fold"/>
</dbReference>
<keyword evidence="3 7" id="KW-0732">Signal</keyword>
<evidence type="ECO:0000256" key="5">
    <source>
        <dbReference type="SAM" id="MobiDB-lite"/>
    </source>
</evidence>
<keyword evidence="4" id="KW-0572">Peptidoglycan-anchor</keyword>
<evidence type="ECO:0000313" key="9">
    <source>
        <dbReference type="EMBL" id="KFI63197.1"/>
    </source>
</evidence>
<dbReference type="InterPro" id="IPR026466">
    <property type="entry name" value="Fim_isopep_form_D2_dom"/>
</dbReference>
<keyword evidence="1" id="KW-0134">Cell wall</keyword>
<keyword evidence="2" id="KW-0964">Secreted</keyword>
<protein>
    <submittedName>
        <fullName evidence="9">Putative LPXTG-motif protein cell wall anchor domain protein</fullName>
    </submittedName>
</protein>
<dbReference type="GO" id="GO:0005975">
    <property type="term" value="P:carbohydrate metabolic process"/>
    <property type="evidence" value="ECO:0007669"/>
    <property type="project" value="UniProtKB-ARBA"/>
</dbReference>
<dbReference type="PROSITE" id="PS50847">
    <property type="entry name" value="GRAM_POS_ANCHORING"/>
    <property type="match status" value="1"/>
</dbReference>
<accession>A0A087AWP7</accession>
<dbReference type="Proteomes" id="UP000029067">
    <property type="component" value="Unassembled WGS sequence"/>
</dbReference>
<comment type="caution">
    <text evidence="9">The sequence shown here is derived from an EMBL/GenBank/DDBJ whole genome shotgun (WGS) entry which is preliminary data.</text>
</comment>
<keyword evidence="10" id="KW-1185">Reference proteome</keyword>
<dbReference type="RefSeq" id="WP_051920861.1">
    <property type="nucleotide sequence ID" value="NZ_JGYV01000009.1"/>
</dbReference>
<dbReference type="Gene3D" id="2.60.40.740">
    <property type="match status" value="1"/>
</dbReference>
<evidence type="ECO:0000256" key="4">
    <source>
        <dbReference type="ARBA" id="ARBA00023088"/>
    </source>
</evidence>